<feature type="transmembrane region" description="Helical" evidence="8">
    <location>
        <begin position="193"/>
        <end position="212"/>
    </location>
</feature>
<feature type="region of interest" description="Disordered" evidence="7">
    <location>
        <begin position="1"/>
        <end position="86"/>
    </location>
</feature>
<feature type="transmembrane region" description="Helical" evidence="8">
    <location>
        <begin position="96"/>
        <end position="120"/>
    </location>
</feature>
<protein>
    <submittedName>
        <fullName evidence="10">Sugar transferase</fullName>
    </submittedName>
</protein>
<proteinExistence type="inferred from homology"/>
<feature type="transmembrane region" description="Helical" evidence="8">
    <location>
        <begin position="132"/>
        <end position="149"/>
    </location>
</feature>
<comment type="subcellular location">
    <subcellularLocation>
        <location evidence="1">Membrane</location>
        <topology evidence="1">Multi-pass membrane protein</topology>
    </subcellularLocation>
</comment>
<evidence type="ECO:0000256" key="6">
    <source>
        <dbReference type="ARBA" id="ARBA00023136"/>
    </source>
</evidence>
<evidence type="ECO:0000313" key="11">
    <source>
        <dbReference type="Proteomes" id="UP001199469"/>
    </source>
</evidence>
<dbReference type="Pfam" id="PF02397">
    <property type="entry name" value="Bac_transf"/>
    <property type="match status" value="1"/>
</dbReference>
<dbReference type="RefSeq" id="WP_230730071.1">
    <property type="nucleotide sequence ID" value="NZ_JAJNDB010000001.1"/>
</dbReference>
<accession>A0ABS8P2T5</accession>
<dbReference type="NCBIfam" id="TIGR03025">
    <property type="entry name" value="EPS_sugtrans"/>
    <property type="match status" value="1"/>
</dbReference>
<dbReference type="PANTHER" id="PTHR30576:SF10">
    <property type="entry name" value="SLL5057 PROTEIN"/>
    <property type="match status" value="1"/>
</dbReference>
<evidence type="ECO:0000256" key="7">
    <source>
        <dbReference type="SAM" id="MobiDB-lite"/>
    </source>
</evidence>
<evidence type="ECO:0000256" key="1">
    <source>
        <dbReference type="ARBA" id="ARBA00004141"/>
    </source>
</evidence>
<name>A0ABS8P2T5_9PSEU</name>
<gene>
    <name evidence="10" type="ORF">LQ327_03145</name>
</gene>
<keyword evidence="4 8" id="KW-0812">Transmembrane</keyword>
<keyword evidence="11" id="KW-1185">Reference proteome</keyword>
<keyword evidence="6 8" id="KW-0472">Membrane</keyword>
<organism evidence="10 11">
    <name type="scientific">Actinomycetospora endophytica</name>
    <dbReference type="NCBI Taxonomy" id="2291215"/>
    <lineage>
        <taxon>Bacteria</taxon>
        <taxon>Bacillati</taxon>
        <taxon>Actinomycetota</taxon>
        <taxon>Actinomycetes</taxon>
        <taxon>Pseudonocardiales</taxon>
        <taxon>Pseudonocardiaceae</taxon>
        <taxon>Actinomycetospora</taxon>
    </lineage>
</organism>
<dbReference type="PANTHER" id="PTHR30576">
    <property type="entry name" value="COLANIC BIOSYNTHESIS UDP-GLUCOSE LIPID CARRIER TRANSFERASE"/>
    <property type="match status" value="1"/>
</dbReference>
<sequence>MSGTELDEGRTDGNDTGEIPASSSSTGDRRPQPGASVSTSSAPTRSTPPPDREPEAGAAPFVDPDPTAPGFIRIWDDEGPGQPGSVAVATSWQSKFALAVAGSDLLVLAACSLLGALIGFGAGSGDAGTNPWGLALVSMLLVPIAIAAARAWDPRVLGQGSEEWSRLMRGYVSAAIILALAGLVFERTGVRPWVFGILPVAGLLSMAGRYTLRRWLHQARKLGRGLLPVLAIGTEESVRDLIERTRRVSHIGWVVTGACTPTGLGEDGQGHVAGVPVLGDLDSLPSSVRSGRFGVVAVAPTPGWSPKRLHRLAWDLEGTGSELVVDPGLMEVAGPRLHVAPVDGLPLLRLTEPRLSGVPRIGKLAFDRIASSALVLALAPVFLLVALFVKLDGGPVFYRQTRVGQRGKTFRMVKFRSMVPNADRLRDDLVADGNDGSGPLFKLRRDPRVTRIGSLLRRYSLDELPQLFNVVGGSMSLVGPRPPLPGEVDAYSDAAKRKFLVRPGMTGLWQVSGRSDLSWEESVRLDLRYVENWSPAMDLVILWKTVSAVFRGDGAY</sequence>
<feature type="domain" description="Bacterial sugar transferase" evidence="9">
    <location>
        <begin position="363"/>
        <end position="550"/>
    </location>
</feature>
<comment type="similarity">
    <text evidence="2">Belongs to the bacterial sugar transferase family.</text>
</comment>
<evidence type="ECO:0000256" key="2">
    <source>
        <dbReference type="ARBA" id="ARBA00006464"/>
    </source>
</evidence>
<dbReference type="GO" id="GO:0016740">
    <property type="term" value="F:transferase activity"/>
    <property type="evidence" value="ECO:0007669"/>
    <property type="project" value="UniProtKB-KW"/>
</dbReference>
<evidence type="ECO:0000313" key="10">
    <source>
        <dbReference type="EMBL" id="MCD2192394.1"/>
    </source>
</evidence>
<feature type="transmembrane region" description="Helical" evidence="8">
    <location>
        <begin position="170"/>
        <end position="187"/>
    </location>
</feature>
<keyword evidence="3 10" id="KW-0808">Transferase</keyword>
<comment type="caution">
    <text evidence="10">The sequence shown here is derived from an EMBL/GenBank/DDBJ whole genome shotgun (WGS) entry which is preliminary data.</text>
</comment>
<evidence type="ECO:0000256" key="8">
    <source>
        <dbReference type="SAM" id="Phobius"/>
    </source>
</evidence>
<evidence type="ECO:0000256" key="5">
    <source>
        <dbReference type="ARBA" id="ARBA00022989"/>
    </source>
</evidence>
<reference evidence="10 11" key="1">
    <citation type="submission" date="2021-11" db="EMBL/GenBank/DDBJ databases">
        <title>Draft genome sequence of Actinomycetospora sp. SF1 isolated from the rhizosphere soil.</title>
        <authorList>
            <person name="Duangmal K."/>
            <person name="Chantavorakit T."/>
        </authorList>
    </citation>
    <scope>NUCLEOTIDE SEQUENCE [LARGE SCALE GENOMIC DNA]</scope>
    <source>
        <strain evidence="10 11">TBRC 5722</strain>
    </source>
</reference>
<evidence type="ECO:0000259" key="9">
    <source>
        <dbReference type="Pfam" id="PF02397"/>
    </source>
</evidence>
<dbReference type="InterPro" id="IPR003362">
    <property type="entry name" value="Bact_transf"/>
</dbReference>
<dbReference type="Proteomes" id="UP001199469">
    <property type="component" value="Unassembled WGS sequence"/>
</dbReference>
<evidence type="ECO:0000256" key="4">
    <source>
        <dbReference type="ARBA" id="ARBA00022692"/>
    </source>
</evidence>
<keyword evidence="5 8" id="KW-1133">Transmembrane helix</keyword>
<dbReference type="InterPro" id="IPR017475">
    <property type="entry name" value="EPS_sugar_tfrase"/>
</dbReference>
<feature type="transmembrane region" description="Helical" evidence="8">
    <location>
        <begin position="369"/>
        <end position="389"/>
    </location>
</feature>
<dbReference type="EMBL" id="JAJNDB010000001">
    <property type="protein sequence ID" value="MCD2192394.1"/>
    <property type="molecule type" value="Genomic_DNA"/>
</dbReference>
<evidence type="ECO:0000256" key="3">
    <source>
        <dbReference type="ARBA" id="ARBA00022679"/>
    </source>
</evidence>